<dbReference type="InterPro" id="IPR000182">
    <property type="entry name" value="GNAT_dom"/>
</dbReference>
<dbReference type="AlphaFoldDB" id="A0A132MXU5"/>
<dbReference type="EMBL" id="LAXD01000001">
    <property type="protein sequence ID" value="KWX02634.1"/>
    <property type="molecule type" value="Genomic_DNA"/>
</dbReference>
<reference evidence="3" key="1">
    <citation type="submission" date="2015-04" db="EMBL/GenBank/DDBJ databases">
        <title>Physiological reanalysis, assessment of diazotrophy, and genome sequences of multiple isolates of Streptomyces thermoautotrophicus.</title>
        <authorList>
            <person name="MacKellar D.C."/>
            <person name="Lieber L."/>
            <person name="Norman J."/>
            <person name="Bolger A."/>
            <person name="Tobin C."/>
            <person name="Murray J.W."/>
            <person name="Chang R."/>
            <person name="Ford T."/>
            <person name="Nguyen P.Q."/>
            <person name="Woodward J."/>
            <person name="Permingeat H."/>
            <person name="Joshi N.S."/>
            <person name="Silver P.A."/>
            <person name="Usadel B."/>
            <person name="Rutherford A.W."/>
            <person name="Friesen M."/>
            <person name="Prell J."/>
        </authorList>
    </citation>
    <scope>NUCLEOTIDE SEQUENCE [LARGE SCALE GENOMIC DNA]</scope>
    <source>
        <strain evidence="3">H1</strain>
    </source>
</reference>
<dbReference type="OrthoDB" id="4095657at2"/>
<protein>
    <recommendedName>
        <fullName evidence="1">N-acetyltransferase domain-containing protein</fullName>
    </recommendedName>
</protein>
<dbReference type="Proteomes" id="UP000070188">
    <property type="component" value="Unassembled WGS sequence"/>
</dbReference>
<accession>A0A132MXU5</accession>
<dbReference type="RefSeq" id="WP_066889765.1">
    <property type="nucleotide sequence ID" value="NZ_JYIJ01000017.1"/>
</dbReference>
<dbReference type="PATRIC" id="fig|1469144.10.peg.3947"/>
<evidence type="ECO:0000313" key="3">
    <source>
        <dbReference type="Proteomes" id="UP000070188"/>
    </source>
</evidence>
<dbReference type="Pfam" id="PF00583">
    <property type="entry name" value="Acetyltransf_1"/>
    <property type="match status" value="1"/>
</dbReference>
<dbReference type="Gene3D" id="3.40.630.30">
    <property type="match status" value="1"/>
</dbReference>
<sequence>MFAMRLAVAADAPAVAAMIHARCTWLEERGLPSWRDSVDELAAQAENPDGSMWVLEDDGGRIVGCTTVQEETPPWGWTPEELAEPAHYLYTTVTDPAYRAFKPGTLIAWWAVDRAAQVGKSWVRRGCFFPGLVRYYERQGFTLFHEVQRTRRRVYLMGRRAERIAGLERMFADPTDPAAAAALTAVARL</sequence>
<proteinExistence type="predicted"/>
<dbReference type="PROSITE" id="PS51186">
    <property type="entry name" value="GNAT"/>
    <property type="match status" value="1"/>
</dbReference>
<dbReference type="GO" id="GO:0016747">
    <property type="term" value="F:acyltransferase activity, transferring groups other than amino-acyl groups"/>
    <property type="evidence" value="ECO:0007669"/>
    <property type="project" value="InterPro"/>
</dbReference>
<gene>
    <name evidence="2" type="ORF">LI90_3677</name>
</gene>
<feature type="domain" description="N-acetyltransferase" evidence="1">
    <location>
        <begin position="2"/>
        <end position="162"/>
    </location>
</feature>
<name>A0A132MXU5_9ACTN</name>
<dbReference type="SUPFAM" id="SSF55729">
    <property type="entry name" value="Acyl-CoA N-acyltransferases (Nat)"/>
    <property type="match status" value="1"/>
</dbReference>
<organism evidence="2 3">
    <name type="scientific">Carbonactinospora thermoautotrophica</name>
    <dbReference type="NCBI Taxonomy" id="1469144"/>
    <lineage>
        <taxon>Bacteria</taxon>
        <taxon>Bacillati</taxon>
        <taxon>Actinomycetota</taxon>
        <taxon>Actinomycetes</taxon>
        <taxon>Kitasatosporales</taxon>
        <taxon>Carbonactinosporaceae</taxon>
        <taxon>Carbonactinospora</taxon>
    </lineage>
</organism>
<keyword evidence="3" id="KW-1185">Reference proteome</keyword>
<dbReference type="STRING" id="1469144.LI90_3677"/>
<evidence type="ECO:0000313" key="2">
    <source>
        <dbReference type="EMBL" id="KWX02634.1"/>
    </source>
</evidence>
<evidence type="ECO:0000259" key="1">
    <source>
        <dbReference type="PROSITE" id="PS51186"/>
    </source>
</evidence>
<dbReference type="InterPro" id="IPR016181">
    <property type="entry name" value="Acyl_CoA_acyltransferase"/>
</dbReference>
<comment type="caution">
    <text evidence="2">The sequence shown here is derived from an EMBL/GenBank/DDBJ whole genome shotgun (WGS) entry which is preliminary data.</text>
</comment>